<sequence length="139" mass="15420">MEIRRAGEIREVVAAEHLFDGPARVGAAERFLHESGHHLLIAYVAERPVGMITGVETTHPDKGTEMFLYELSVDPAYRRRGVGGSLVRALAELARDRGCYGMWVGTERDNTATLATYRGAGATDEEDFVALTWSFRNHD</sequence>
<gene>
    <name evidence="4" type="ORF">HUT08_12050</name>
</gene>
<dbReference type="AlphaFoldDB" id="A0A7H8NIR1"/>
<dbReference type="PANTHER" id="PTHR43877">
    <property type="entry name" value="AMINOALKYLPHOSPHONATE N-ACETYLTRANSFERASE-RELATED-RELATED"/>
    <property type="match status" value="1"/>
</dbReference>
<dbReference type="Proteomes" id="UP000509303">
    <property type="component" value="Chromosome"/>
</dbReference>
<dbReference type="InterPro" id="IPR000182">
    <property type="entry name" value="GNAT_dom"/>
</dbReference>
<keyword evidence="1 4" id="KW-0808">Transferase</keyword>
<accession>A0A7H8NIR1</accession>
<protein>
    <submittedName>
        <fullName evidence="4">GNAT family N-acetyltransferase</fullName>
    </submittedName>
</protein>
<evidence type="ECO:0000313" key="4">
    <source>
        <dbReference type="EMBL" id="QKW54454.1"/>
    </source>
</evidence>
<keyword evidence="5" id="KW-1185">Reference proteome</keyword>
<dbReference type="RefSeq" id="WP_176166096.1">
    <property type="nucleotide sequence ID" value="NZ_CP054929.1"/>
</dbReference>
<keyword evidence="2" id="KW-0012">Acyltransferase</keyword>
<feature type="domain" description="N-acetyltransferase" evidence="3">
    <location>
        <begin position="1"/>
        <end position="139"/>
    </location>
</feature>
<evidence type="ECO:0000313" key="5">
    <source>
        <dbReference type="Proteomes" id="UP000509303"/>
    </source>
</evidence>
<proteinExistence type="predicted"/>
<dbReference type="GO" id="GO:0016747">
    <property type="term" value="F:acyltransferase activity, transferring groups other than amino-acyl groups"/>
    <property type="evidence" value="ECO:0007669"/>
    <property type="project" value="InterPro"/>
</dbReference>
<dbReference type="PROSITE" id="PS51186">
    <property type="entry name" value="GNAT"/>
    <property type="match status" value="1"/>
</dbReference>
<evidence type="ECO:0000259" key="3">
    <source>
        <dbReference type="PROSITE" id="PS51186"/>
    </source>
</evidence>
<dbReference type="Gene3D" id="3.40.630.30">
    <property type="match status" value="1"/>
</dbReference>
<reference evidence="4 5" key="1">
    <citation type="submission" date="2020-06" db="EMBL/GenBank/DDBJ databases">
        <title>Genome mining for natural products.</title>
        <authorList>
            <person name="Zhang B."/>
            <person name="Shi J."/>
            <person name="Ge H."/>
        </authorList>
    </citation>
    <scope>NUCLEOTIDE SEQUENCE [LARGE SCALE GENOMIC DNA]</scope>
    <source>
        <strain evidence="4 5">NA00687</strain>
    </source>
</reference>
<dbReference type="SUPFAM" id="SSF55729">
    <property type="entry name" value="Acyl-CoA N-acyltransferases (Nat)"/>
    <property type="match status" value="1"/>
</dbReference>
<evidence type="ECO:0000256" key="2">
    <source>
        <dbReference type="ARBA" id="ARBA00023315"/>
    </source>
</evidence>
<dbReference type="EMBL" id="CP054929">
    <property type="protein sequence ID" value="QKW54454.1"/>
    <property type="molecule type" value="Genomic_DNA"/>
</dbReference>
<evidence type="ECO:0000256" key="1">
    <source>
        <dbReference type="ARBA" id="ARBA00022679"/>
    </source>
</evidence>
<organism evidence="4 5">
    <name type="scientific">Streptomyces buecherae</name>
    <dbReference type="NCBI Taxonomy" id="2763006"/>
    <lineage>
        <taxon>Bacteria</taxon>
        <taxon>Bacillati</taxon>
        <taxon>Actinomycetota</taxon>
        <taxon>Actinomycetes</taxon>
        <taxon>Kitasatosporales</taxon>
        <taxon>Streptomycetaceae</taxon>
        <taxon>Streptomyces</taxon>
    </lineage>
</organism>
<dbReference type="InterPro" id="IPR016181">
    <property type="entry name" value="Acyl_CoA_acyltransferase"/>
</dbReference>
<dbReference type="CDD" id="cd04301">
    <property type="entry name" value="NAT_SF"/>
    <property type="match status" value="1"/>
</dbReference>
<dbReference type="Pfam" id="PF00583">
    <property type="entry name" value="Acetyltransf_1"/>
    <property type="match status" value="1"/>
</dbReference>
<name>A0A7H8NIR1_9ACTN</name>
<dbReference type="InterPro" id="IPR050832">
    <property type="entry name" value="Bact_Acetyltransf"/>
</dbReference>